<comment type="caution">
    <text evidence="1">The sequence shown here is derived from an EMBL/GenBank/DDBJ whole genome shotgun (WGS) entry which is preliminary data.</text>
</comment>
<sequence>MSTTYQQLFSAFIDARLALSALSSRGEASDQTLAQDPDYRRLHHCGMVIARIGGGPAIVAAIDALSKDEAGSASLRRYWAGMDLWPEVTEASVPQARPTAQSPIEYRRMM</sequence>
<evidence type="ECO:0000313" key="1">
    <source>
        <dbReference type="EMBL" id="MDQ2065229.1"/>
    </source>
</evidence>
<keyword evidence="2" id="KW-1185">Reference proteome</keyword>
<accession>A0ABU0VU28</accession>
<organism evidence="1 2">
    <name type="scientific">Pseudogemmobacter lacusdianii</name>
    <dbReference type="NCBI Taxonomy" id="3069608"/>
    <lineage>
        <taxon>Bacteria</taxon>
        <taxon>Pseudomonadati</taxon>
        <taxon>Pseudomonadota</taxon>
        <taxon>Alphaproteobacteria</taxon>
        <taxon>Rhodobacterales</taxon>
        <taxon>Paracoccaceae</taxon>
        <taxon>Pseudogemmobacter</taxon>
    </lineage>
</organism>
<name>A0ABU0VU28_9RHOB</name>
<dbReference type="Proteomes" id="UP001239680">
    <property type="component" value="Unassembled WGS sequence"/>
</dbReference>
<reference evidence="1 2" key="1">
    <citation type="submission" date="2023-08" db="EMBL/GenBank/DDBJ databases">
        <title>Characterization of two Paracoccaceae strains isolated from Phycosphere and proposal of Xinfangfangia lacusdiani sp. nov.</title>
        <authorList>
            <person name="Deng Y."/>
            <person name="Zhang Y.Q."/>
        </authorList>
    </citation>
    <scope>NUCLEOTIDE SEQUENCE [LARGE SCALE GENOMIC DNA]</scope>
    <source>
        <strain evidence="1 2">CPCC 101601</strain>
    </source>
</reference>
<gene>
    <name evidence="1" type="ORF">Q9295_02490</name>
</gene>
<dbReference type="RefSeq" id="WP_306678921.1">
    <property type="nucleotide sequence ID" value="NZ_JAVDBT010000002.1"/>
</dbReference>
<protein>
    <submittedName>
        <fullName evidence="1">Uncharacterized protein</fullName>
    </submittedName>
</protein>
<proteinExistence type="predicted"/>
<dbReference type="EMBL" id="JAVDBT010000002">
    <property type="protein sequence ID" value="MDQ2065229.1"/>
    <property type="molecule type" value="Genomic_DNA"/>
</dbReference>
<evidence type="ECO:0000313" key="2">
    <source>
        <dbReference type="Proteomes" id="UP001239680"/>
    </source>
</evidence>